<dbReference type="EMBL" id="CANL01000001">
    <property type="protein sequence ID" value="CCM61852.1"/>
    <property type="molecule type" value="Genomic_DNA"/>
</dbReference>
<evidence type="ECO:0000313" key="4">
    <source>
        <dbReference type="Proteomes" id="UP000018291"/>
    </source>
</evidence>
<feature type="transmembrane region" description="Helical" evidence="2">
    <location>
        <begin position="86"/>
        <end position="105"/>
    </location>
</feature>
<keyword evidence="4" id="KW-1185">Reference proteome</keyword>
<dbReference type="Proteomes" id="UP000018291">
    <property type="component" value="Unassembled WGS sequence"/>
</dbReference>
<comment type="caution">
    <text evidence="3">The sequence shown here is derived from an EMBL/GenBank/DDBJ whole genome shotgun (WGS) entry which is preliminary data.</text>
</comment>
<feature type="compositionally biased region" description="Polar residues" evidence="1">
    <location>
        <begin position="1"/>
        <end position="10"/>
    </location>
</feature>
<dbReference type="HOGENOM" id="CLU_1154753_0_0_11"/>
<dbReference type="AlphaFoldDB" id="R4YZR4"/>
<reference evidence="3 4" key="1">
    <citation type="journal article" date="2013" name="ISME J.">
        <title>Metabolic model for the filamentous 'Candidatus Microthrix parvicella' based on genomic and metagenomic analyses.</title>
        <authorList>
            <person name="Jon McIlroy S."/>
            <person name="Kristiansen R."/>
            <person name="Albertsen M."/>
            <person name="Michael Karst S."/>
            <person name="Rossetti S."/>
            <person name="Lund Nielsen J."/>
            <person name="Tandoi V."/>
            <person name="James Seviour R."/>
            <person name="Nielsen P.H."/>
        </authorList>
    </citation>
    <scope>NUCLEOTIDE SEQUENCE [LARGE SCALE GENOMIC DNA]</scope>
    <source>
        <strain evidence="3 4">RN1</strain>
    </source>
</reference>
<gene>
    <name evidence="3" type="ORF">BN381_10083</name>
</gene>
<accession>R4YZR4</accession>
<evidence type="ECO:0000256" key="2">
    <source>
        <dbReference type="SAM" id="Phobius"/>
    </source>
</evidence>
<keyword evidence="2" id="KW-0812">Transmembrane</keyword>
<feature type="region of interest" description="Disordered" evidence="1">
    <location>
        <begin position="1"/>
        <end position="75"/>
    </location>
</feature>
<protein>
    <submittedName>
        <fullName evidence="3">Uncharacterized protein</fullName>
    </submittedName>
</protein>
<evidence type="ECO:0000313" key="3">
    <source>
        <dbReference type="EMBL" id="CCM61852.1"/>
    </source>
</evidence>
<dbReference type="STRING" id="1229780.BN381_10083"/>
<feature type="region of interest" description="Disordered" evidence="1">
    <location>
        <begin position="189"/>
        <end position="211"/>
    </location>
</feature>
<organism evidence="3 4">
    <name type="scientific">Candidatus Neomicrothrix parvicella RN1</name>
    <dbReference type="NCBI Taxonomy" id="1229780"/>
    <lineage>
        <taxon>Bacteria</taxon>
        <taxon>Bacillati</taxon>
        <taxon>Actinomycetota</taxon>
        <taxon>Acidimicrobiia</taxon>
        <taxon>Acidimicrobiales</taxon>
        <taxon>Microthrixaceae</taxon>
        <taxon>Candidatus Neomicrothrix</taxon>
    </lineage>
</organism>
<evidence type="ECO:0000256" key="1">
    <source>
        <dbReference type="SAM" id="MobiDB-lite"/>
    </source>
</evidence>
<sequence>MPLPSDDTSQPDAAPGPDPARGPDDGVQFDDVAPLDEPITLPPESDLDIRPTGAKRSDRPKIEMPVGEDAPWEQSELAPGQRRRRLMILGAVVLVFVLGAVLWAVGVGHSIGGNFEAASNRADEVNLRSAAAEVPADDYELSIDRCDTDATTGRVGVGGTLILKPGVRGGTFQVVVGFLDGEEDVTTGEASDDVALSRPGDSAPIDALGDALPGHPDAECLPLGVVRLAGPVSTSSTGPS</sequence>
<dbReference type="RefSeq" id="WP_012222694.1">
    <property type="nucleotide sequence ID" value="NZ_HG422565.1"/>
</dbReference>
<name>R4YZR4_9ACTN</name>
<keyword evidence="2" id="KW-1133">Transmembrane helix</keyword>
<keyword evidence="2" id="KW-0472">Membrane</keyword>
<proteinExistence type="predicted"/>